<evidence type="ECO:0000256" key="8">
    <source>
        <dbReference type="SAM" id="SignalP"/>
    </source>
</evidence>
<dbReference type="PANTHER" id="PTHR10201">
    <property type="entry name" value="MATRIX METALLOPROTEINASE"/>
    <property type="match status" value="1"/>
</dbReference>
<keyword evidence="3 7" id="KW-0479">Metal-binding</keyword>
<proteinExistence type="inferred from homology"/>
<feature type="binding site" evidence="7">
    <location>
        <position position="206"/>
    </location>
    <ligand>
        <name>Ca(2+)</name>
        <dbReference type="ChEBI" id="CHEBI:29108"/>
        <label>2</label>
    </ligand>
</feature>
<feature type="binding site" evidence="7">
    <location>
        <position position="187"/>
    </location>
    <ligand>
        <name>Ca(2+)</name>
        <dbReference type="ChEBI" id="CHEBI:29108"/>
        <label>3</label>
    </ligand>
</feature>
<evidence type="ECO:0000256" key="6">
    <source>
        <dbReference type="ARBA" id="ARBA00023049"/>
    </source>
</evidence>
<dbReference type="Proteomes" id="UP001623348">
    <property type="component" value="Unassembled WGS sequence"/>
</dbReference>
<dbReference type="CDD" id="cd04278">
    <property type="entry name" value="ZnMc_MMP"/>
    <property type="match status" value="1"/>
</dbReference>
<dbReference type="EMBL" id="BAAFJT010000017">
    <property type="protein sequence ID" value="GAB0197178.1"/>
    <property type="molecule type" value="Genomic_DNA"/>
</dbReference>
<dbReference type="AlphaFoldDB" id="A0ABC9XHM2"/>
<feature type="chain" id="PRO_5044809683" evidence="8">
    <location>
        <begin position="28"/>
        <end position="230"/>
    </location>
</feature>
<feature type="domain" description="Peptidase metallopeptidase" evidence="9">
    <location>
        <begin position="110"/>
        <end position="230"/>
    </location>
</feature>
<comment type="caution">
    <text evidence="10">The sequence shown here is derived from an EMBL/GenBank/DDBJ whole genome shotgun (WGS) entry which is preliminary data.</text>
</comment>
<dbReference type="InterPro" id="IPR006026">
    <property type="entry name" value="Peptidase_Metallo"/>
</dbReference>
<feature type="binding site" evidence="7">
    <location>
        <position position="208"/>
    </location>
    <ligand>
        <name>Zn(2+)</name>
        <dbReference type="ChEBI" id="CHEBI:29105"/>
        <label>1</label>
    </ligand>
</feature>
<feature type="binding site" evidence="7">
    <location>
        <position position="204"/>
    </location>
    <ligand>
        <name>Ca(2+)</name>
        <dbReference type="ChEBI" id="CHEBI:29108"/>
        <label>2</label>
    </ligand>
</feature>
<sequence length="230" mass="25772">MAPRRRRGLAAAGSLLPLLCALLRAAADTSTGRGWLKTYGYLLPSDSQMSALQSGKAVQSAVATMQQFYGIPVTGVLDQTTIEWMKKPRCGVPDHPHLRHSRRKKRYALTGQKWRQKHITYSVHNYTPKVGEIDTRRAIRQAFDVWQRVTPLTFEEVPYHEIKNDRKEADIMIFFASGFHGDSSPFDGEGGFLAHAYFPGPGIGGDTHFDSDEPWTLGNSNHDGTEHLHI</sequence>
<dbReference type="GO" id="GO:0006508">
    <property type="term" value="P:proteolysis"/>
    <property type="evidence" value="ECO:0007669"/>
    <property type="project" value="UniProtKB-KW"/>
</dbReference>
<feature type="binding site" evidence="7">
    <location>
        <position position="213"/>
    </location>
    <ligand>
        <name>Ca(2+)</name>
        <dbReference type="ChEBI" id="CHEBI:29108"/>
        <label>1</label>
    </ligand>
</feature>
<evidence type="ECO:0000256" key="3">
    <source>
        <dbReference type="ARBA" id="ARBA00022723"/>
    </source>
</evidence>
<dbReference type="InterPro" id="IPR024079">
    <property type="entry name" value="MetalloPept_cat_dom_sf"/>
</dbReference>
<feature type="binding site" evidence="7">
    <location>
        <position position="213"/>
    </location>
    <ligand>
        <name>Ca(2+)</name>
        <dbReference type="ChEBI" id="CHEBI:29108"/>
        <label>3</label>
    </ligand>
</feature>
<keyword evidence="2" id="KW-0645">Protease</keyword>
<evidence type="ECO:0000313" key="11">
    <source>
        <dbReference type="Proteomes" id="UP001623348"/>
    </source>
</evidence>
<dbReference type="GO" id="GO:0008237">
    <property type="term" value="F:metallopeptidase activity"/>
    <property type="evidence" value="ECO:0007669"/>
    <property type="project" value="UniProtKB-KW"/>
</dbReference>
<feature type="binding site" evidence="7">
    <location>
        <position position="170"/>
    </location>
    <ligand>
        <name>Ca(2+)</name>
        <dbReference type="ChEBI" id="CHEBI:29108"/>
        <label>2</label>
    </ligand>
</feature>
<comment type="cofactor">
    <cofactor evidence="7">
        <name>Ca(2+)</name>
        <dbReference type="ChEBI" id="CHEBI:29108"/>
    </cofactor>
    <text evidence="7">Can bind about 5 Ca(2+) ions per subunit.</text>
</comment>
<keyword evidence="7" id="KW-0106">Calcium</keyword>
<keyword evidence="5 7" id="KW-0862">Zinc</keyword>
<accession>A0ABC9XHM2</accession>
<keyword evidence="4" id="KW-0378">Hydrolase</keyword>
<gene>
    <name evidence="10" type="ORF">GRJ2_002183100</name>
</gene>
<evidence type="ECO:0000256" key="2">
    <source>
        <dbReference type="ARBA" id="ARBA00022670"/>
    </source>
</evidence>
<feature type="binding site" evidence="7">
    <location>
        <position position="182"/>
    </location>
    <ligand>
        <name>Zn(2+)</name>
        <dbReference type="ChEBI" id="CHEBI:29105"/>
        <label>1</label>
    </ligand>
</feature>
<evidence type="ECO:0000259" key="9">
    <source>
        <dbReference type="SMART" id="SM00235"/>
    </source>
</evidence>
<name>A0ABC9XHM2_GRUJA</name>
<evidence type="ECO:0000256" key="1">
    <source>
        <dbReference type="ARBA" id="ARBA00010370"/>
    </source>
</evidence>
<keyword evidence="6 10" id="KW-0482">Metalloprotease</keyword>
<evidence type="ECO:0000256" key="4">
    <source>
        <dbReference type="ARBA" id="ARBA00022801"/>
    </source>
</evidence>
<evidence type="ECO:0000313" key="10">
    <source>
        <dbReference type="EMBL" id="GAB0197178.1"/>
    </source>
</evidence>
<dbReference type="InterPro" id="IPR036365">
    <property type="entry name" value="PGBD-like_sf"/>
</dbReference>
<dbReference type="InterPro" id="IPR021190">
    <property type="entry name" value="Pept_M10A"/>
</dbReference>
<protein>
    <submittedName>
        <fullName evidence="10">Matrix metalloproteinase-24</fullName>
    </submittedName>
</protein>
<evidence type="ECO:0000256" key="5">
    <source>
        <dbReference type="ARBA" id="ARBA00022833"/>
    </source>
</evidence>
<dbReference type="Gene3D" id="3.40.390.10">
    <property type="entry name" value="Collagenase (Catalytic Domain)"/>
    <property type="match status" value="1"/>
</dbReference>
<feature type="binding site" description="in inhibited form" evidence="7">
    <location>
        <position position="90"/>
    </location>
    <ligand>
        <name>Zn(2+)</name>
        <dbReference type="ChEBI" id="CHEBI:29105"/>
        <label>2</label>
        <note>catalytic</note>
    </ligand>
</feature>
<keyword evidence="11" id="KW-1185">Reference proteome</keyword>
<keyword evidence="8" id="KW-0732">Signal</keyword>
<feature type="signal peptide" evidence="8">
    <location>
        <begin position="1"/>
        <end position="27"/>
    </location>
</feature>
<dbReference type="Pfam" id="PF00413">
    <property type="entry name" value="Peptidase_M10"/>
    <property type="match status" value="1"/>
</dbReference>
<dbReference type="InterPro" id="IPR033739">
    <property type="entry name" value="M10A_MMP"/>
</dbReference>
<feature type="binding site" evidence="7">
    <location>
        <position position="180"/>
    </location>
    <ligand>
        <name>Zn(2+)</name>
        <dbReference type="ChEBI" id="CHEBI:29105"/>
        <label>1</label>
    </ligand>
</feature>
<comment type="similarity">
    <text evidence="1">Belongs to the peptidase M10A family.</text>
</comment>
<dbReference type="Pfam" id="PF01471">
    <property type="entry name" value="PG_binding_1"/>
    <property type="match status" value="1"/>
</dbReference>
<organism evidence="10 11">
    <name type="scientific">Grus japonensis</name>
    <name type="common">Japanese crane</name>
    <name type="synonym">Red-crowned crane</name>
    <dbReference type="NCBI Taxonomy" id="30415"/>
    <lineage>
        <taxon>Eukaryota</taxon>
        <taxon>Metazoa</taxon>
        <taxon>Chordata</taxon>
        <taxon>Craniata</taxon>
        <taxon>Vertebrata</taxon>
        <taxon>Euteleostomi</taxon>
        <taxon>Archelosauria</taxon>
        <taxon>Archosauria</taxon>
        <taxon>Dinosauria</taxon>
        <taxon>Saurischia</taxon>
        <taxon>Theropoda</taxon>
        <taxon>Coelurosauria</taxon>
        <taxon>Aves</taxon>
        <taxon>Neognathae</taxon>
        <taxon>Neoaves</taxon>
        <taxon>Gruiformes</taxon>
        <taxon>Gruidae</taxon>
        <taxon>Grus</taxon>
    </lineage>
</organism>
<dbReference type="InterPro" id="IPR002477">
    <property type="entry name" value="Peptidoglycan-bd-like"/>
</dbReference>
<evidence type="ECO:0000256" key="7">
    <source>
        <dbReference type="PIRSR" id="PIRSR621190-2"/>
    </source>
</evidence>
<comment type="cofactor">
    <cofactor evidence="7">
        <name>Zn(2+)</name>
        <dbReference type="ChEBI" id="CHEBI:29105"/>
    </cofactor>
    <text evidence="7">Binds 2 Zn(2+) ions per subunit.</text>
</comment>
<dbReference type="InterPro" id="IPR001818">
    <property type="entry name" value="Pept_M10_metallopeptidase"/>
</dbReference>
<dbReference type="SUPFAM" id="SSF55486">
    <property type="entry name" value="Metalloproteases ('zincins'), catalytic domain"/>
    <property type="match status" value="1"/>
</dbReference>
<dbReference type="PANTHER" id="PTHR10201:SF138">
    <property type="entry name" value="MATRIX METALLOPROTEINASE-24"/>
    <property type="match status" value="1"/>
</dbReference>
<dbReference type="SUPFAM" id="SSF47090">
    <property type="entry name" value="PGBD-like"/>
    <property type="match status" value="1"/>
</dbReference>
<feature type="binding site" evidence="7">
    <location>
        <position position="188"/>
    </location>
    <ligand>
        <name>Ca(2+)</name>
        <dbReference type="ChEBI" id="CHEBI:29108"/>
        <label>3</label>
    </ligand>
</feature>
<feature type="binding site" evidence="7">
    <location>
        <position position="195"/>
    </location>
    <ligand>
        <name>Zn(2+)</name>
        <dbReference type="ChEBI" id="CHEBI:29105"/>
        <label>1</label>
    </ligand>
</feature>
<dbReference type="PRINTS" id="PR00138">
    <property type="entry name" value="MATRIXIN"/>
</dbReference>
<dbReference type="SMART" id="SM00235">
    <property type="entry name" value="ZnMc"/>
    <property type="match status" value="1"/>
</dbReference>
<feature type="binding site" evidence="7">
    <location>
        <position position="210"/>
    </location>
    <ligand>
        <name>Ca(2+)</name>
        <dbReference type="ChEBI" id="CHEBI:29108"/>
        <label>3</label>
    </ligand>
</feature>
<dbReference type="GO" id="GO:0046872">
    <property type="term" value="F:metal ion binding"/>
    <property type="evidence" value="ECO:0007669"/>
    <property type="project" value="UniProtKB-KW"/>
</dbReference>
<reference evidence="10 11" key="1">
    <citation type="submission" date="2024-06" db="EMBL/GenBank/DDBJ databases">
        <title>The draft genome of Grus japonensis, version 3.</title>
        <authorList>
            <person name="Nabeshima K."/>
            <person name="Suzuki S."/>
            <person name="Onuma M."/>
        </authorList>
    </citation>
    <scope>NUCLEOTIDE SEQUENCE [LARGE SCALE GENOMIC DNA]</scope>
    <source>
        <strain evidence="10 11">451A</strain>
    </source>
</reference>